<sequence>MSRKRACHSPPPVMRTRSVPQDLPSNYKYIPGLSDRQRVDMVLQQLHEQHRWGLKSFHYHLVTAQPEEKHAWSTEYRARKLFEAIYEQEEVMAELHKVPENAESLRHSKLVGLIRKELAQFDKPEVGLGQFVTDETVDQLHMPEMASRVRSTAPTLWALLVCIMTQQRPSARDTSQEYQGSIFMICTMLASAFAPRTCNKFLVLLGLHLHSMGVKRRTINLLHGLGVTPHYTTIMSRRSELVQLGKVVQ</sequence>
<evidence type="ECO:0000256" key="1">
    <source>
        <dbReference type="SAM" id="MobiDB-lite"/>
    </source>
</evidence>
<proteinExistence type="predicted"/>
<reference evidence="2" key="2">
    <citation type="journal article" date="2023" name="IMA Fungus">
        <title>Comparative genomic study of the Penicillium genus elucidates a diverse pangenome and 15 lateral gene transfer events.</title>
        <authorList>
            <person name="Petersen C."/>
            <person name="Sorensen T."/>
            <person name="Nielsen M.R."/>
            <person name="Sondergaard T.E."/>
            <person name="Sorensen J.L."/>
            <person name="Fitzpatrick D.A."/>
            <person name="Frisvad J.C."/>
            <person name="Nielsen K.L."/>
        </authorList>
    </citation>
    <scope>NUCLEOTIDE SEQUENCE</scope>
    <source>
        <strain evidence="2">IBT 30761</strain>
    </source>
</reference>
<reference evidence="2" key="1">
    <citation type="submission" date="2022-11" db="EMBL/GenBank/DDBJ databases">
        <authorList>
            <person name="Petersen C."/>
        </authorList>
    </citation>
    <scope>NUCLEOTIDE SEQUENCE</scope>
    <source>
        <strain evidence="2">IBT 30761</strain>
    </source>
</reference>
<organism evidence="2 3">
    <name type="scientific">Penicillium argentinense</name>
    <dbReference type="NCBI Taxonomy" id="1131581"/>
    <lineage>
        <taxon>Eukaryota</taxon>
        <taxon>Fungi</taxon>
        <taxon>Dikarya</taxon>
        <taxon>Ascomycota</taxon>
        <taxon>Pezizomycotina</taxon>
        <taxon>Eurotiomycetes</taxon>
        <taxon>Eurotiomycetidae</taxon>
        <taxon>Eurotiales</taxon>
        <taxon>Aspergillaceae</taxon>
        <taxon>Penicillium</taxon>
    </lineage>
</organism>
<dbReference type="EMBL" id="JAPQKI010000002">
    <property type="protein sequence ID" value="KAJ5111479.1"/>
    <property type="molecule type" value="Genomic_DNA"/>
</dbReference>
<gene>
    <name evidence="2" type="ORF">N7532_002014</name>
</gene>
<dbReference type="OrthoDB" id="3919880at2759"/>
<dbReference type="GeneID" id="81353487"/>
<dbReference type="Proteomes" id="UP001149074">
    <property type="component" value="Unassembled WGS sequence"/>
</dbReference>
<evidence type="ECO:0000313" key="3">
    <source>
        <dbReference type="Proteomes" id="UP001149074"/>
    </source>
</evidence>
<evidence type="ECO:0000313" key="2">
    <source>
        <dbReference type="EMBL" id="KAJ5111479.1"/>
    </source>
</evidence>
<protein>
    <submittedName>
        <fullName evidence="2">Uncharacterized protein</fullName>
    </submittedName>
</protein>
<comment type="caution">
    <text evidence="2">The sequence shown here is derived from an EMBL/GenBank/DDBJ whole genome shotgun (WGS) entry which is preliminary data.</text>
</comment>
<name>A0A9W9KLT3_9EURO</name>
<dbReference type="AlphaFoldDB" id="A0A9W9KLT3"/>
<dbReference type="RefSeq" id="XP_056479549.1">
    <property type="nucleotide sequence ID" value="XM_056614508.1"/>
</dbReference>
<feature type="region of interest" description="Disordered" evidence="1">
    <location>
        <begin position="1"/>
        <end position="21"/>
    </location>
</feature>
<accession>A0A9W9KLT3</accession>
<keyword evidence="3" id="KW-1185">Reference proteome</keyword>